<proteinExistence type="predicted"/>
<dbReference type="PROSITE" id="PS50883">
    <property type="entry name" value="EAL"/>
    <property type="match status" value="1"/>
</dbReference>
<feature type="domain" description="EAL" evidence="2">
    <location>
        <begin position="438"/>
        <end position="689"/>
    </location>
</feature>
<dbReference type="EMBL" id="JAUCDY010000006">
    <property type="protein sequence ID" value="MDM7857882.1"/>
    <property type="molecule type" value="Genomic_DNA"/>
</dbReference>
<evidence type="ECO:0000313" key="5">
    <source>
        <dbReference type="Proteomes" id="UP001241056"/>
    </source>
</evidence>
<dbReference type="CDD" id="cd01949">
    <property type="entry name" value="GGDEF"/>
    <property type="match status" value="1"/>
</dbReference>
<dbReference type="SUPFAM" id="SSF55785">
    <property type="entry name" value="PYP-like sensor domain (PAS domain)"/>
    <property type="match status" value="1"/>
</dbReference>
<dbReference type="Gene3D" id="3.20.20.450">
    <property type="entry name" value="EAL domain"/>
    <property type="match status" value="1"/>
</dbReference>
<evidence type="ECO:0000259" key="2">
    <source>
        <dbReference type="PROSITE" id="PS50883"/>
    </source>
</evidence>
<dbReference type="PROSITE" id="PS50887">
    <property type="entry name" value="GGDEF"/>
    <property type="match status" value="1"/>
</dbReference>
<dbReference type="SUPFAM" id="SSF141868">
    <property type="entry name" value="EAL domain-like"/>
    <property type="match status" value="1"/>
</dbReference>
<dbReference type="CDD" id="cd00130">
    <property type="entry name" value="PAS"/>
    <property type="match status" value="1"/>
</dbReference>
<dbReference type="SMART" id="SM00267">
    <property type="entry name" value="GGDEF"/>
    <property type="match status" value="1"/>
</dbReference>
<dbReference type="Proteomes" id="UP001241056">
    <property type="component" value="Unassembled WGS sequence"/>
</dbReference>
<dbReference type="NCBIfam" id="TIGR00254">
    <property type="entry name" value="GGDEF"/>
    <property type="match status" value="1"/>
</dbReference>
<dbReference type="RefSeq" id="WP_289410541.1">
    <property type="nucleotide sequence ID" value="NZ_JAUCDY010000006.1"/>
</dbReference>
<dbReference type="Pfam" id="PF00990">
    <property type="entry name" value="GGDEF"/>
    <property type="match status" value="1"/>
</dbReference>
<gene>
    <name evidence="4" type="ORF">QEZ41_06265</name>
</gene>
<dbReference type="InterPro" id="IPR035965">
    <property type="entry name" value="PAS-like_dom_sf"/>
</dbReference>
<dbReference type="InterPro" id="IPR035919">
    <property type="entry name" value="EAL_sf"/>
</dbReference>
<dbReference type="InterPro" id="IPR000160">
    <property type="entry name" value="GGDEF_dom"/>
</dbReference>
<dbReference type="InterPro" id="IPR001633">
    <property type="entry name" value="EAL_dom"/>
</dbReference>
<dbReference type="InterPro" id="IPR043128">
    <property type="entry name" value="Rev_trsase/Diguanyl_cyclase"/>
</dbReference>
<sequence>MTINKKTIRLLLLEQSQNEAERIVSLFRNAGHATRVHRICQITELEQALTQSWDLFIAAPNCDELSPEDALMVLQKTARDTSFIMLVENNDSDSITEALELGANDAVPMNEDERLILVAKRELANLEERRQRREAELALHEVEKRCQLLLDSSMDAISYVHDGMHIYANRTYLSLFEYADADALEGMPMIDLIDSQDHAGFKDFLKSYGTDKGKADFMFTGVTAAGESFKASMSFSPAQYDGEPCIQVVIRTASDNAELEEKLREISTLDSVTNLFNRQHFLELMDAAADRAVRDGEPASLAYIQLDNLANLQADIGIAGIDTLLTGLAVLAREALSESALIARFADDAFTVIHPNKTPEQVQDELTKLLQTTEAKLFDIDGRTAQVTLSIGAALLSEKTPKAAKVLERARRCADEVESGNGLKIHNPADDIAAAASRGDVQAMVQQALDKNEFRLLFQPVVSLRGDSHEHYEVLLRLVTPAGKEISPADFMTDAINAGLAGKVDRWVLLNAIKALTEHRAKGHDTRLFIHISSASLQDPSLLAWLTVVLKAARLPAQSLIIQIRETDAVTYLKQAKQLAEGLIKLDCQIAIVQFGCAVNPLNTLKHMQVDFVKMDGSFTQEIADSASQAALLETLSELHAQSKQTIIPMVESASVLTVLWQAGVHYIQGYYLQQPAVKMSYEFTADDN</sequence>
<dbReference type="SUPFAM" id="SSF52172">
    <property type="entry name" value="CheY-like"/>
    <property type="match status" value="1"/>
</dbReference>
<name>A0ABT7SQQ7_9GAMM</name>
<reference evidence="4 5" key="1">
    <citation type="submission" date="2023-06" db="EMBL/GenBank/DDBJ databases">
        <title>Thiopseudomonas sp. CY1220 draft genome sequence.</title>
        <authorList>
            <person name="Zhao G."/>
            <person name="An M."/>
        </authorList>
    </citation>
    <scope>NUCLEOTIDE SEQUENCE [LARGE SCALE GENOMIC DNA]</scope>
    <source>
        <strain evidence="4 5">CY1220</strain>
    </source>
</reference>
<organism evidence="4 5">
    <name type="scientific">Thiopseudomonas acetoxidans</name>
    <dbReference type="NCBI Taxonomy" id="3041622"/>
    <lineage>
        <taxon>Bacteria</taxon>
        <taxon>Pseudomonadati</taxon>
        <taxon>Pseudomonadota</taxon>
        <taxon>Gammaproteobacteria</taxon>
        <taxon>Pseudomonadales</taxon>
        <taxon>Pseudomonadaceae</taxon>
        <taxon>Thiopseudomonas</taxon>
    </lineage>
</organism>
<keyword evidence="5" id="KW-1185">Reference proteome</keyword>
<accession>A0ABT7SQQ7</accession>
<dbReference type="Gene3D" id="3.30.70.270">
    <property type="match status" value="1"/>
</dbReference>
<dbReference type="PANTHER" id="PTHR33121">
    <property type="entry name" value="CYCLIC DI-GMP PHOSPHODIESTERASE PDEF"/>
    <property type="match status" value="1"/>
</dbReference>
<evidence type="ECO:0000256" key="1">
    <source>
        <dbReference type="SAM" id="Coils"/>
    </source>
</evidence>
<dbReference type="Gene3D" id="3.30.450.20">
    <property type="entry name" value="PAS domain"/>
    <property type="match status" value="1"/>
</dbReference>
<keyword evidence="1" id="KW-0175">Coiled coil</keyword>
<protein>
    <submittedName>
        <fullName evidence="4">EAL domain-containing protein</fullName>
    </submittedName>
</protein>
<dbReference type="InterPro" id="IPR011006">
    <property type="entry name" value="CheY-like_superfamily"/>
</dbReference>
<dbReference type="InterPro" id="IPR000014">
    <property type="entry name" value="PAS"/>
</dbReference>
<feature type="coiled-coil region" evidence="1">
    <location>
        <begin position="109"/>
        <end position="145"/>
    </location>
</feature>
<evidence type="ECO:0000313" key="4">
    <source>
        <dbReference type="EMBL" id="MDM7857882.1"/>
    </source>
</evidence>
<dbReference type="InterPro" id="IPR029787">
    <property type="entry name" value="Nucleotide_cyclase"/>
</dbReference>
<feature type="domain" description="GGDEF" evidence="3">
    <location>
        <begin position="297"/>
        <end position="428"/>
    </location>
</feature>
<dbReference type="SMART" id="SM00052">
    <property type="entry name" value="EAL"/>
    <property type="match status" value="1"/>
</dbReference>
<evidence type="ECO:0000259" key="3">
    <source>
        <dbReference type="PROSITE" id="PS50887"/>
    </source>
</evidence>
<dbReference type="SUPFAM" id="SSF55073">
    <property type="entry name" value="Nucleotide cyclase"/>
    <property type="match status" value="1"/>
</dbReference>
<dbReference type="CDD" id="cd01948">
    <property type="entry name" value="EAL"/>
    <property type="match status" value="1"/>
</dbReference>
<dbReference type="Pfam" id="PF00563">
    <property type="entry name" value="EAL"/>
    <property type="match status" value="1"/>
</dbReference>
<dbReference type="Gene3D" id="3.40.50.2300">
    <property type="match status" value="1"/>
</dbReference>
<comment type="caution">
    <text evidence="4">The sequence shown here is derived from an EMBL/GenBank/DDBJ whole genome shotgun (WGS) entry which is preliminary data.</text>
</comment>
<dbReference type="InterPro" id="IPR050706">
    <property type="entry name" value="Cyclic-di-GMP_PDE-like"/>
</dbReference>
<dbReference type="PANTHER" id="PTHR33121:SF23">
    <property type="entry name" value="CYCLIC DI-GMP PHOSPHODIESTERASE PDEB"/>
    <property type="match status" value="1"/>
</dbReference>